<comment type="similarity">
    <text evidence="2">Belongs to the EfeM/EfeO family.</text>
</comment>
<evidence type="ECO:0000259" key="6">
    <source>
        <dbReference type="Pfam" id="PF09375"/>
    </source>
</evidence>
<dbReference type="InterPro" id="IPR050894">
    <property type="entry name" value="EfeM/EfeO_iron_uptake"/>
</dbReference>
<evidence type="ECO:0000256" key="4">
    <source>
        <dbReference type="SAM" id="Coils"/>
    </source>
</evidence>
<proteinExistence type="inferred from homology"/>
<name>A0ABR5AZQ6_BACBA</name>
<dbReference type="Pfam" id="PF09375">
    <property type="entry name" value="Peptidase_M75"/>
    <property type="match status" value="1"/>
</dbReference>
<feature type="region of interest" description="Disordered" evidence="5">
    <location>
        <begin position="24"/>
        <end position="46"/>
    </location>
</feature>
<dbReference type="RefSeq" id="WP_041099348.1">
    <property type="nucleotide sequence ID" value="NZ_BSSZ01000003.1"/>
</dbReference>
<protein>
    <submittedName>
        <fullName evidence="7">Ferrous iron transport periplasmic protein EfeO</fullName>
    </submittedName>
</protein>
<comment type="caution">
    <text evidence="7">The sequence shown here is derived from an EMBL/GenBank/DDBJ whole genome shotgun (WGS) entry which is preliminary data.</text>
</comment>
<evidence type="ECO:0000256" key="5">
    <source>
        <dbReference type="SAM" id="MobiDB-lite"/>
    </source>
</evidence>
<dbReference type="InterPro" id="IPR018976">
    <property type="entry name" value="Imelysin-like"/>
</dbReference>
<dbReference type="Proteomes" id="UP000031982">
    <property type="component" value="Unassembled WGS sequence"/>
</dbReference>
<keyword evidence="4" id="KW-0175">Coiled coil</keyword>
<dbReference type="CDD" id="cd14656">
    <property type="entry name" value="Imelysin-like_EfeO"/>
    <property type="match status" value="1"/>
</dbReference>
<evidence type="ECO:0000256" key="3">
    <source>
        <dbReference type="ARBA" id="ARBA00022729"/>
    </source>
</evidence>
<dbReference type="PROSITE" id="PS51257">
    <property type="entry name" value="PROKAR_LIPOPROTEIN"/>
    <property type="match status" value="1"/>
</dbReference>
<dbReference type="PANTHER" id="PTHR39192:SF1">
    <property type="entry name" value="IRON UPTAKE SYSTEM COMPONENT EFEO"/>
    <property type="match status" value="1"/>
</dbReference>
<dbReference type="PANTHER" id="PTHR39192">
    <property type="entry name" value="IRON UPTAKE SYSTEM COMPONENT EFEO"/>
    <property type="match status" value="1"/>
</dbReference>
<evidence type="ECO:0000256" key="1">
    <source>
        <dbReference type="ARBA" id="ARBA00004196"/>
    </source>
</evidence>
<keyword evidence="3" id="KW-0732">Signal</keyword>
<dbReference type="EMBL" id="JXLP01000001">
    <property type="protein sequence ID" value="KIL80187.1"/>
    <property type="molecule type" value="Genomic_DNA"/>
</dbReference>
<comment type="subcellular location">
    <subcellularLocation>
        <location evidence="1">Cell envelope</location>
    </subcellularLocation>
</comment>
<feature type="coiled-coil region" evidence="4">
    <location>
        <begin position="144"/>
        <end position="171"/>
    </location>
</feature>
<sequence>MNQIVRNVGFLLLSSSLLVGCGDNASQDTESQKASESTEQAQTNKLDKEVQSYKEFASDQLDQFVVETEAFVEAVKAGDVEKAKELYAPARMYFERSEPIAESFGDLDPRIDARLADVKEEGQGEEQWSGYHKIEKGLWEEGTTKGYEEVADQLLKDVKELRAKVETVEVTPDLMITGAVDLLNEVSTSKITGEEEIYSHTDLYDFKANVEGAEKIFEIFKPKLQEKDAQLVKTLEENFKTLNGLLAKHEDGKGGFVSFEKLTKEDTKALSEAVDHLGEPLSQMAIVVE</sequence>
<keyword evidence="8" id="KW-1185">Reference proteome</keyword>
<dbReference type="InterPro" id="IPR034981">
    <property type="entry name" value="Imelysin-like_EfeO/Algp7"/>
</dbReference>
<evidence type="ECO:0000313" key="8">
    <source>
        <dbReference type="Proteomes" id="UP000031982"/>
    </source>
</evidence>
<gene>
    <name evidence="7" type="ORF">SD77_0035</name>
</gene>
<reference evidence="7 8" key="1">
    <citation type="submission" date="2015-01" db="EMBL/GenBank/DDBJ databases">
        <title>Genome Assembly of Bacillus badius MTCC 1458.</title>
        <authorList>
            <person name="Verma A."/>
            <person name="Khatri I."/>
            <person name="Mual P."/>
            <person name="Subramanian S."/>
            <person name="Krishnamurthi S."/>
        </authorList>
    </citation>
    <scope>NUCLEOTIDE SEQUENCE [LARGE SCALE GENOMIC DNA]</scope>
    <source>
        <strain evidence="7 8">MTCC 1458</strain>
    </source>
</reference>
<dbReference type="NCBIfam" id="NF041757">
    <property type="entry name" value="EfeO"/>
    <property type="match status" value="1"/>
</dbReference>
<accession>A0ABR5AZQ6</accession>
<evidence type="ECO:0000313" key="7">
    <source>
        <dbReference type="EMBL" id="KIL80187.1"/>
    </source>
</evidence>
<feature type="compositionally biased region" description="Polar residues" evidence="5">
    <location>
        <begin position="24"/>
        <end position="44"/>
    </location>
</feature>
<organism evidence="7 8">
    <name type="scientific">Bacillus badius</name>
    <dbReference type="NCBI Taxonomy" id="1455"/>
    <lineage>
        <taxon>Bacteria</taxon>
        <taxon>Bacillati</taxon>
        <taxon>Bacillota</taxon>
        <taxon>Bacilli</taxon>
        <taxon>Bacillales</taxon>
        <taxon>Bacillaceae</taxon>
        <taxon>Pseudobacillus</taxon>
    </lineage>
</organism>
<dbReference type="InterPro" id="IPR053377">
    <property type="entry name" value="Iron_uptake_EfeM/EfeO"/>
</dbReference>
<feature type="domain" description="Imelysin-like" evidence="6">
    <location>
        <begin position="50"/>
        <end position="284"/>
    </location>
</feature>
<evidence type="ECO:0000256" key="2">
    <source>
        <dbReference type="ARBA" id="ARBA00005989"/>
    </source>
</evidence>
<dbReference type="Gene3D" id="1.20.1420.20">
    <property type="entry name" value="M75 peptidase, HXXE motif"/>
    <property type="match status" value="1"/>
</dbReference>
<dbReference type="InterPro" id="IPR038352">
    <property type="entry name" value="Imelysin_sf"/>
</dbReference>